<accession>A0A814J8H3</accession>
<protein>
    <submittedName>
        <fullName evidence="2">Uncharacterized protein</fullName>
    </submittedName>
</protein>
<organism evidence="2 3">
    <name type="scientific">Brachionus calyciflorus</name>
    <dbReference type="NCBI Taxonomy" id="104777"/>
    <lineage>
        <taxon>Eukaryota</taxon>
        <taxon>Metazoa</taxon>
        <taxon>Spiralia</taxon>
        <taxon>Gnathifera</taxon>
        <taxon>Rotifera</taxon>
        <taxon>Eurotatoria</taxon>
        <taxon>Monogononta</taxon>
        <taxon>Pseudotrocha</taxon>
        <taxon>Ploima</taxon>
        <taxon>Brachionidae</taxon>
        <taxon>Brachionus</taxon>
    </lineage>
</organism>
<keyword evidence="3" id="KW-1185">Reference proteome</keyword>
<feature type="region of interest" description="Disordered" evidence="1">
    <location>
        <begin position="1"/>
        <end position="24"/>
    </location>
</feature>
<evidence type="ECO:0000256" key="1">
    <source>
        <dbReference type="SAM" id="MobiDB-lite"/>
    </source>
</evidence>
<feature type="compositionally biased region" description="Basic and acidic residues" evidence="1">
    <location>
        <begin position="1"/>
        <end position="18"/>
    </location>
</feature>
<reference evidence="2" key="1">
    <citation type="submission" date="2021-02" db="EMBL/GenBank/DDBJ databases">
        <authorList>
            <person name="Nowell W R."/>
        </authorList>
    </citation>
    <scope>NUCLEOTIDE SEQUENCE</scope>
    <source>
        <strain evidence="2">Ploen Becks lab</strain>
    </source>
</reference>
<comment type="caution">
    <text evidence="2">The sequence shown here is derived from an EMBL/GenBank/DDBJ whole genome shotgun (WGS) entry which is preliminary data.</text>
</comment>
<proteinExistence type="predicted"/>
<evidence type="ECO:0000313" key="2">
    <source>
        <dbReference type="EMBL" id="CAF1034045.1"/>
    </source>
</evidence>
<dbReference type="EMBL" id="CAJNOC010004807">
    <property type="protein sequence ID" value="CAF1034045.1"/>
    <property type="molecule type" value="Genomic_DNA"/>
</dbReference>
<dbReference type="AlphaFoldDB" id="A0A814J8H3"/>
<name>A0A814J8H3_9BILA</name>
<gene>
    <name evidence="2" type="ORF">OXX778_LOCUS18016</name>
</gene>
<evidence type="ECO:0000313" key="3">
    <source>
        <dbReference type="Proteomes" id="UP000663879"/>
    </source>
</evidence>
<sequence length="173" mass="20461">MQQESKSYESELLNPRDDTTDDADQFENNKYRYYCRYMKNGCKATLYLRLDEGSKGLCFVSDVYHTDHPEQLESKEKINPTVRQRIVELEAFGHKQDGIFRQLFKDGLEPPQKTKIQNLLKEIRKTKKVTNSQTLNDLKKWCEQFYQIPDDENEVFVGNYELDAIKGKKLESF</sequence>
<dbReference type="Proteomes" id="UP000663879">
    <property type="component" value="Unassembled WGS sequence"/>
</dbReference>
<dbReference type="OrthoDB" id="10137434at2759"/>